<dbReference type="RefSeq" id="XP_028883499.1">
    <property type="nucleotide sequence ID" value="XM_029025183.1"/>
</dbReference>
<dbReference type="Gene3D" id="1.10.238.10">
    <property type="entry name" value="EF-hand"/>
    <property type="match status" value="1"/>
</dbReference>
<name>A0A1X0NY81_9TRYP</name>
<proteinExistence type="predicted"/>
<evidence type="ECO:0000259" key="2">
    <source>
        <dbReference type="PROSITE" id="PS50222"/>
    </source>
</evidence>
<reference evidence="3 4" key="1">
    <citation type="submission" date="2017-03" db="EMBL/GenBank/DDBJ databases">
        <title>An alternative strategy for trypanosome survival in the mammalian bloodstream revealed through genome and transcriptome analysis of the ubiquitous bovine parasite Trypanosoma (Megatrypanum) theileri.</title>
        <authorList>
            <person name="Kelly S."/>
            <person name="Ivens A."/>
            <person name="Mott A."/>
            <person name="O'Neill E."/>
            <person name="Emms D."/>
            <person name="Macleod O."/>
            <person name="Voorheis P."/>
            <person name="Matthews J."/>
            <person name="Matthews K."/>
            <person name="Carrington M."/>
        </authorList>
    </citation>
    <scope>NUCLEOTIDE SEQUENCE [LARGE SCALE GENOMIC DNA]</scope>
    <source>
        <strain evidence="3">Edinburgh</strain>
    </source>
</reference>
<evidence type="ECO:0000313" key="3">
    <source>
        <dbReference type="EMBL" id="ORC89433.1"/>
    </source>
</evidence>
<comment type="caution">
    <text evidence="3">The sequence shown here is derived from an EMBL/GenBank/DDBJ whole genome shotgun (WGS) entry which is preliminary data.</text>
</comment>
<dbReference type="InterPro" id="IPR011992">
    <property type="entry name" value="EF-hand-dom_pair"/>
</dbReference>
<dbReference type="GO" id="GO:0005524">
    <property type="term" value="F:ATP binding"/>
    <property type="evidence" value="ECO:0007669"/>
    <property type="project" value="UniProtKB-KW"/>
</dbReference>
<dbReference type="AlphaFoldDB" id="A0A1X0NY81"/>
<dbReference type="SUPFAM" id="SSF47473">
    <property type="entry name" value="EF-hand"/>
    <property type="match status" value="1"/>
</dbReference>
<dbReference type="OrthoDB" id="26525at2759"/>
<dbReference type="Proteomes" id="UP000192257">
    <property type="component" value="Unassembled WGS sequence"/>
</dbReference>
<dbReference type="InterPro" id="IPR002048">
    <property type="entry name" value="EF_hand_dom"/>
</dbReference>
<dbReference type="PANTHER" id="PTHR23048:SF0">
    <property type="entry name" value="CALMODULIN LIKE 3"/>
    <property type="match status" value="1"/>
</dbReference>
<dbReference type="GO" id="GO:0016460">
    <property type="term" value="C:myosin II complex"/>
    <property type="evidence" value="ECO:0007669"/>
    <property type="project" value="TreeGrafter"/>
</dbReference>
<organism evidence="3 4">
    <name type="scientific">Trypanosoma theileri</name>
    <dbReference type="NCBI Taxonomy" id="67003"/>
    <lineage>
        <taxon>Eukaryota</taxon>
        <taxon>Discoba</taxon>
        <taxon>Euglenozoa</taxon>
        <taxon>Kinetoplastea</taxon>
        <taxon>Metakinetoplastina</taxon>
        <taxon>Trypanosomatida</taxon>
        <taxon>Trypanosomatidae</taxon>
        <taxon>Trypanosoma</taxon>
    </lineage>
</organism>
<feature type="domain" description="EF-hand" evidence="2">
    <location>
        <begin position="13"/>
        <end position="48"/>
    </location>
</feature>
<sequence length="172" mass="19799">MESKRAPRILTHDEVAEIQEAFCLFDRAGEGYIEMPRVKELMLKLTPGLTEELYLRVVSEAKLENRDTINFPQFFLIISTIPTVLPHNDNYGVDQMADVFAMYDPNRTGHIELNRFLQIMLEEGEPLSQAEGKELMLHLQRFGCLRKGNVSYHKFISKIVKCNSSGMFSRSL</sequence>
<dbReference type="GO" id="GO:0005509">
    <property type="term" value="F:calcium ion binding"/>
    <property type="evidence" value="ECO:0007669"/>
    <property type="project" value="InterPro"/>
</dbReference>
<keyword evidence="3" id="KW-0547">Nucleotide-binding</keyword>
<dbReference type="InterPro" id="IPR050230">
    <property type="entry name" value="CALM/Myosin/TropC-like"/>
</dbReference>
<gene>
    <name evidence="3" type="ORF">TM35_000122080</name>
</gene>
<dbReference type="EMBL" id="NBCO01000012">
    <property type="protein sequence ID" value="ORC89433.1"/>
    <property type="molecule type" value="Genomic_DNA"/>
</dbReference>
<dbReference type="GeneID" id="39984963"/>
<accession>A0A1X0NY81</accession>
<evidence type="ECO:0000256" key="1">
    <source>
        <dbReference type="ARBA" id="ARBA00022737"/>
    </source>
</evidence>
<dbReference type="VEuPathDB" id="TriTrypDB:TM35_000122080"/>
<dbReference type="PROSITE" id="PS50222">
    <property type="entry name" value="EF_HAND_2"/>
    <property type="match status" value="2"/>
</dbReference>
<keyword evidence="1" id="KW-0677">Repeat</keyword>
<evidence type="ECO:0000313" key="4">
    <source>
        <dbReference type="Proteomes" id="UP000192257"/>
    </source>
</evidence>
<dbReference type="PANTHER" id="PTHR23048">
    <property type="entry name" value="MYOSIN LIGHT CHAIN 1, 3"/>
    <property type="match status" value="1"/>
</dbReference>
<dbReference type="STRING" id="67003.A0A1X0NY81"/>
<keyword evidence="4" id="KW-1185">Reference proteome</keyword>
<feature type="domain" description="EF-hand" evidence="2">
    <location>
        <begin position="91"/>
        <end position="126"/>
    </location>
</feature>
<protein>
    <submittedName>
        <fullName evidence="3">ATP-binding protein cassette, sub-family E, member 1</fullName>
    </submittedName>
</protein>
<keyword evidence="3" id="KW-0067">ATP-binding</keyword>